<organism evidence="3 4">
    <name type="scientific">Shouchella clausii</name>
    <name type="common">Alkalihalobacillus clausii</name>
    <dbReference type="NCBI Taxonomy" id="79880"/>
    <lineage>
        <taxon>Bacteria</taxon>
        <taxon>Bacillati</taxon>
        <taxon>Bacillota</taxon>
        <taxon>Bacilli</taxon>
        <taxon>Bacillales</taxon>
        <taxon>Bacillaceae</taxon>
        <taxon>Shouchella</taxon>
    </lineage>
</organism>
<evidence type="ECO:0000259" key="1">
    <source>
        <dbReference type="Pfam" id="PF01408"/>
    </source>
</evidence>
<dbReference type="SUPFAM" id="SSF51735">
    <property type="entry name" value="NAD(P)-binding Rossmann-fold domains"/>
    <property type="match status" value="1"/>
</dbReference>
<dbReference type="Gene3D" id="3.40.50.720">
    <property type="entry name" value="NAD(P)-binding Rossmann-like Domain"/>
    <property type="match status" value="1"/>
</dbReference>
<dbReference type="PANTHER" id="PTHR43377:SF1">
    <property type="entry name" value="BILIVERDIN REDUCTASE A"/>
    <property type="match status" value="1"/>
</dbReference>
<feature type="domain" description="Gfo/Idh/MocA-like oxidoreductase N-terminal" evidence="1">
    <location>
        <begin position="13"/>
        <end position="118"/>
    </location>
</feature>
<dbReference type="InterPro" id="IPR036291">
    <property type="entry name" value="NAD(P)-bd_dom_sf"/>
</dbReference>
<reference evidence="3 4" key="1">
    <citation type="submission" date="2017-07" db="EMBL/GenBank/DDBJ databases">
        <title>Isolation and whole genome analysis of endospore-forming bacteria from heroin.</title>
        <authorList>
            <person name="Kalinowski J."/>
            <person name="Ahrens B."/>
            <person name="Al-Dilaimi A."/>
            <person name="Winkler A."/>
            <person name="Wibberg D."/>
            <person name="Schleenbecker U."/>
            <person name="Ruckert C."/>
            <person name="Wolfel R."/>
            <person name="Grass G."/>
        </authorList>
    </citation>
    <scope>NUCLEOTIDE SEQUENCE [LARGE SCALE GENOMIC DNA]</scope>
    <source>
        <strain evidence="3 4">7523-2</strain>
    </source>
</reference>
<dbReference type="EMBL" id="NPBS01000034">
    <property type="protein sequence ID" value="PAF26607.1"/>
    <property type="molecule type" value="Genomic_DNA"/>
</dbReference>
<dbReference type="PANTHER" id="PTHR43377">
    <property type="entry name" value="BILIVERDIN REDUCTASE A"/>
    <property type="match status" value="1"/>
</dbReference>
<dbReference type="Pfam" id="PF22725">
    <property type="entry name" value="GFO_IDH_MocA_C3"/>
    <property type="match status" value="1"/>
</dbReference>
<evidence type="ECO:0000313" key="3">
    <source>
        <dbReference type="EMBL" id="PAF26607.1"/>
    </source>
</evidence>
<comment type="caution">
    <text evidence="3">The sequence shown here is derived from an EMBL/GenBank/DDBJ whole genome shotgun (WGS) entry which is preliminary data.</text>
</comment>
<dbReference type="Gene3D" id="3.30.360.10">
    <property type="entry name" value="Dihydrodipicolinate Reductase, domain 2"/>
    <property type="match status" value="1"/>
</dbReference>
<dbReference type="Proteomes" id="UP000216133">
    <property type="component" value="Unassembled WGS sequence"/>
</dbReference>
<accession>A0A268S2F4</accession>
<dbReference type="SUPFAM" id="SSF55347">
    <property type="entry name" value="Glyceraldehyde-3-phosphate dehydrogenase-like, C-terminal domain"/>
    <property type="match status" value="1"/>
</dbReference>
<evidence type="ECO:0000259" key="2">
    <source>
        <dbReference type="Pfam" id="PF22725"/>
    </source>
</evidence>
<name>A0A268S2F4_SHOCL</name>
<dbReference type="RefSeq" id="WP_095238283.1">
    <property type="nucleotide sequence ID" value="NZ_JARRUH010000003.1"/>
</dbReference>
<dbReference type="InterPro" id="IPR051450">
    <property type="entry name" value="Gfo/Idh/MocA_Oxidoreductases"/>
</dbReference>
<feature type="domain" description="GFO/IDH/MocA-like oxidoreductase" evidence="2">
    <location>
        <begin position="128"/>
        <end position="249"/>
    </location>
</feature>
<evidence type="ECO:0000313" key="4">
    <source>
        <dbReference type="Proteomes" id="UP000216133"/>
    </source>
</evidence>
<dbReference type="InterPro" id="IPR055170">
    <property type="entry name" value="GFO_IDH_MocA-like_dom"/>
</dbReference>
<dbReference type="Pfam" id="PF01408">
    <property type="entry name" value="GFO_IDH_MocA"/>
    <property type="match status" value="1"/>
</dbReference>
<dbReference type="InterPro" id="IPR000683">
    <property type="entry name" value="Gfo/Idh/MocA-like_OxRdtase_N"/>
</dbReference>
<sequence>MKVGIISFAHGHAYSYASSLRNIEDVELVGIADDDQERGKQAAKTYETAYYPTYQALLAEKLDAVVVTSENSRHKEHAVAAARAKAAVLCEKPLASTAEDAQEMIDVCNEEGVLLQTAFPVRFNEAVARAKQRIDAGEFGDIVAIKGTNRGKNPGGWFNDQELAGGGAVIDHTVHVVDIMRWVLDDEVAQVYAEVDQLFSGNGVDDAGLLTFTFHNGVFATLDCSWSRNDHFPIWGDVTIEFIGTKGTLKVDAQGQKFDVFHGSGLSYTYWGDDMDDGLIRDFIASVKTNRAPSISGTDGLRALEVALGAYEAAATKEVVVLQGKENEGREKRN</sequence>
<dbReference type="AlphaFoldDB" id="A0A268S2F4"/>
<proteinExistence type="predicted"/>
<gene>
    <name evidence="3" type="ORF">CHH61_07600</name>
</gene>
<dbReference type="GO" id="GO:0000166">
    <property type="term" value="F:nucleotide binding"/>
    <property type="evidence" value="ECO:0007669"/>
    <property type="project" value="InterPro"/>
</dbReference>
<protein>
    <submittedName>
        <fullName evidence="3">Dehydrogenase</fullName>
    </submittedName>
</protein>